<keyword evidence="2" id="KW-1185">Reference proteome</keyword>
<dbReference type="Proteomes" id="UP000646152">
    <property type="component" value="Unassembled WGS sequence"/>
</dbReference>
<evidence type="ECO:0000313" key="1">
    <source>
        <dbReference type="EMBL" id="GGB46526.1"/>
    </source>
</evidence>
<evidence type="ECO:0008006" key="3">
    <source>
        <dbReference type="Google" id="ProtNLM"/>
    </source>
</evidence>
<gene>
    <name evidence="1" type="ORF">GCM10011502_19900</name>
</gene>
<dbReference type="RefSeq" id="WP_188629973.1">
    <property type="nucleotide sequence ID" value="NZ_BMKE01000015.1"/>
</dbReference>
<sequence>MSDENHWQLIPAEEFECPTPPTLTRFQQVWRWLLRTLGIEAEDAIASDEHSAAFDYQHFDRAPAVNALHHHLADWVSEERSEVTFLLDPPFSGTAAIARDWTWQQGWALVTPPSISQIRDVAVDEWWQQQALHDAAWLIDDLARFLLRSADGLRFIRVLLPRLLQGDFGQGVIVCDSWTFAFLRRTWPLNLPRVYSFAPVGAPLLRQLGIEGRDRQLGRLAKEARGNVGMALALWACQINNDQQQASLPVEADDNTAFILYALLLHRGLNGKRLQEVLSSMAPDELNVQLLRLEQFGIVERDHECWRLSAHGYLTTRTFLAGRDYLLDDF</sequence>
<proteinExistence type="predicted"/>
<name>A0ABQ1IMU3_9GAMM</name>
<comment type="caution">
    <text evidence="1">The sequence shown here is derived from an EMBL/GenBank/DDBJ whole genome shotgun (WGS) entry which is preliminary data.</text>
</comment>
<protein>
    <recommendedName>
        <fullName evidence="3">DUF4123 domain-containing protein</fullName>
    </recommendedName>
</protein>
<evidence type="ECO:0000313" key="2">
    <source>
        <dbReference type="Proteomes" id="UP000646152"/>
    </source>
</evidence>
<reference evidence="2" key="1">
    <citation type="journal article" date="2019" name="Int. J. Syst. Evol. Microbiol.">
        <title>The Global Catalogue of Microorganisms (GCM) 10K type strain sequencing project: providing services to taxonomists for standard genome sequencing and annotation.</title>
        <authorList>
            <consortium name="The Broad Institute Genomics Platform"/>
            <consortium name="The Broad Institute Genome Sequencing Center for Infectious Disease"/>
            <person name="Wu L."/>
            <person name="Ma J."/>
        </authorList>
    </citation>
    <scope>NUCLEOTIDE SEQUENCE [LARGE SCALE GENOMIC DNA]</scope>
    <source>
        <strain evidence="2">CGMCC 1.15923</strain>
    </source>
</reference>
<organism evidence="1 2">
    <name type="scientific">Oceanisphaera marina</name>
    <dbReference type="NCBI Taxonomy" id="2017550"/>
    <lineage>
        <taxon>Bacteria</taxon>
        <taxon>Pseudomonadati</taxon>
        <taxon>Pseudomonadota</taxon>
        <taxon>Gammaproteobacteria</taxon>
        <taxon>Aeromonadales</taxon>
        <taxon>Aeromonadaceae</taxon>
        <taxon>Oceanisphaera</taxon>
    </lineage>
</organism>
<accession>A0ABQ1IMU3</accession>
<dbReference type="EMBL" id="BMKE01000015">
    <property type="protein sequence ID" value="GGB46526.1"/>
    <property type="molecule type" value="Genomic_DNA"/>
</dbReference>